<dbReference type="GO" id="GO:0033557">
    <property type="term" value="C:Slx1-Slx4 complex"/>
    <property type="evidence" value="ECO:0007669"/>
    <property type="project" value="UniProtKB-UniRule"/>
</dbReference>
<dbReference type="AlphaFoldDB" id="A0A1B8AMD8"/>
<evidence type="ECO:0000256" key="7">
    <source>
        <dbReference type="ARBA" id="ARBA00023242"/>
    </source>
</evidence>
<organism evidence="11 12">
    <name type="scientific">Fusarium poae</name>
    <dbReference type="NCBI Taxonomy" id="36050"/>
    <lineage>
        <taxon>Eukaryota</taxon>
        <taxon>Fungi</taxon>
        <taxon>Dikarya</taxon>
        <taxon>Ascomycota</taxon>
        <taxon>Pezizomycotina</taxon>
        <taxon>Sordariomycetes</taxon>
        <taxon>Hypocreomycetidae</taxon>
        <taxon>Hypocreales</taxon>
        <taxon>Nectriaceae</taxon>
        <taxon>Fusarium</taxon>
    </lineage>
</organism>
<comment type="similarity">
    <text evidence="8">Belongs to the SLX1 family.</text>
</comment>
<gene>
    <name evidence="11" type="ORF">FPOA_07983</name>
</gene>
<dbReference type="GO" id="GO:0000724">
    <property type="term" value="P:double-strand break repair via homologous recombination"/>
    <property type="evidence" value="ECO:0007669"/>
    <property type="project" value="TreeGrafter"/>
</dbReference>
<evidence type="ECO:0000256" key="8">
    <source>
        <dbReference type="HAMAP-Rule" id="MF_03100"/>
    </source>
</evidence>
<evidence type="ECO:0000256" key="2">
    <source>
        <dbReference type="ARBA" id="ARBA00022759"/>
    </source>
</evidence>
<evidence type="ECO:0000256" key="6">
    <source>
        <dbReference type="ARBA" id="ARBA00023204"/>
    </source>
</evidence>
<reference evidence="11 12" key="1">
    <citation type="submission" date="2016-06" db="EMBL/GenBank/DDBJ databases">
        <title>Living apart together: crosstalk between the core and supernumerary genomes in a fungal plant pathogen.</title>
        <authorList>
            <person name="Vanheule A."/>
            <person name="Audenaert K."/>
            <person name="Warris S."/>
            <person name="Van De Geest H."/>
            <person name="Schijlen E."/>
            <person name="Hofte M."/>
            <person name="De Saeger S."/>
            <person name="Haesaert G."/>
            <person name="Waalwijk C."/>
            <person name="Van Der Lee T."/>
        </authorList>
    </citation>
    <scope>NUCLEOTIDE SEQUENCE [LARGE SCALE GENOMIC DNA]</scope>
    <source>
        <strain evidence="11 12">2516</strain>
    </source>
</reference>
<evidence type="ECO:0000256" key="3">
    <source>
        <dbReference type="ARBA" id="ARBA00022763"/>
    </source>
</evidence>
<dbReference type="Proteomes" id="UP000091967">
    <property type="component" value="Unassembled WGS sequence"/>
</dbReference>
<dbReference type="InterPro" id="IPR000305">
    <property type="entry name" value="GIY-YIG_endonuc"/>
</dbReference>
<evidence type="ECO:0000256" key="4">
    <source>
        <dbReference type="ARBA" id="ARBA00022801"/>
    </source>
</evidence>
<dbReference type="InterPro" id="IPR013083">
    <property type="entry name" value="Znf_RING/FYVE/PHD"/>
</dbReference>
<accession>A0A1B8AMD8</accession>
<dbReference type="InterPro" id="IPR050381">
    <property type="entry name" value="SLX1_endonuclease"/>
</dbReference>
<dbReference type="PROSITE" id="PS50164">
    <property type="entry name" value="GIY_YIG"/>
    <property type="match status" value="1"/>
</dbReference>
<feature type="compositionally biased region" description="Basic residues" evidence="9">
    <location>
        <begin position="99"/>
        <end position="113"/>
    </location>
</feature>
<evidence type="ECO:0000256" key="1">
    <source>
        <dbReference type="ARBA" id="ARBA00022722"/>
    </source>
</evidence>
<comment type="caution">
    <text evidence="11">The sequence shown here is derived from an EMBL/GenBank/DDBJ whole genome shotgun (WGS) entry which is preliminary data.</text>
</comment>
<keyword evidence="5 8" id="KW-0233">DNA recombination</keyword>
<keyword evidence="6 8" id="KW-0234">DNA repair</keyword>
<feature type="region of interest" description="Disordered" evidence="9">
    <location>
        <begin position="91"/>
        <end position="113"/>
    </location>
</feature>
<dbReference type="InterPro" id="IPR035901">
    <property type="entry name" value="GIY-YIG_endonuc_sf"/>
</dbReference>
<evidence type="ECO:0000259" key="10">
    <source>
        <dbReference type="PROSITE" id="PS50164"/>
    </source>
</evidence>
<keyword evidence="7 8" id="KW-0539">Nucleus</keyword>
<dbReference type="GO" id="GO:0008821">
    <property type="term" value="F:crossover junction DNA endonuclease activity"/>
    <property type="evidence" value="ECO:0007669"/>
    <property type="project" value="TreeGrafter"/>
</dbReference>
<sequence>MSQLPGPIPALYTVYVLRSSVRHASFYIGSTPAPPRRLKQHNGVATGGAVRTAKDKLRPWEAVIVISGFPSLIAALKFEWALTNPHLTSSIPSDERITKRAPRKKGQRKSKRPIHSAISIVSNLHLLTGVPTFARWPLTLHFFAEEIKKKWDTWLESKDAKLREGLRIETDYKPEGDSAESWGIHALPLNYAPLKPYVEKAHNIVSFEREGDCVHCHEPLQSGSGLHPICPHQGCEAMGHLECWGKYALQGEDEGVVVPLSCRCPSCDGNINWIDMMKELTLRIRGPKEVTKLLKKPRRTKKAIAAEAEAEEDI</sequence>
<keyword evidence="1 8" id="KW-0540">Nuclease</keyword>
<comment type="subunit">
    <text evidence="8">Forms a heterodimer with SLX4.</text>
</comment>
<dbReference type="PANTHER" id="PTHR20208:SF10">
    <property type="entry name" value="STRUCTURE-SPECIFIC ENDONUCLEASE SUBUNIT SLX1"/>
    <property type="match status" value="1"/>
</dbReference>
<dbReference type="Gene3D" id="3.30.40.10">
    <property type="entry name" value="Zinc/RING finger domain, C3HC4 (zinc finger)"/>
    <property type="match status" value="1"/>
</dbReference>
<keyword evidence="4 8" id="KW-0378">Hydrolase</keyword>
<dbReference type="GO" id="GO:0017108">
    <property type="term" value="F:5'-flap endonuclease activity"/>
    <property type="evidence" value="ECO:0007669"/>
    <property type="project" value="InterPro"/>
</dbReference>
<evidence type="ECO:0000256" key="9">
    <source>
        <dbReference type="SAM" id="MobiDB-lite"/>
    </source>
</evidence>
<dbReference type="HAMAP" id="MF_03100">
    <property type="entry name" value="Endonuc_su_Slx1"/>
    <property type="match status" value="1"/>
</dbReference>
<dbReference type="Pfam" id="PF01541">
    <property type="entry name" value="GIY-YIG"/>
    <property type="match status" value="1"/>
</dbReference>
<comment type="cofactor">
    <cofactor evidence="8">
        <name>a divalent metal cation</name>
        <dbReference type="ChEBI" id="CHEBI:60240"/>
    </cofactor>
</comment>
<protein>
    <recommendedName>
        <fullName evidence="10">GIY-YIG domain-containing protein</fullName>
    </recommendedName>
</protein>
<evidence type="ECO:0000256" key="5">
    <source>
        <dbReference type="ARBA" id="ARBA00023172"/>
    </source>
</evidence>
<dbReference type="PANTHER" id="PTHR20208">
    <property type="entry name" value="STRUCTURE-SPECIFIC ENDONUCLEASE SUBUNIT SLX1"/>
    <property type="match status" value="1"/>
</dbReference>
<keyword evidence="3 8" id="KW-0227">DNA damage</keyword>
<dbReference type="Pfam" id="PF21202">
    <property type="entry name" value="SLX1_C"/>
    <property type="match status" value="1"/>
</dbReference>
<comment type="subcellular location">
    <subcellularLocation>
        <location evidence="8">Nucleus</location>
    </subcellularLocation>
</comment>
<dbReference type="InterPro" id="IPR048749">
    <property type="entry name" value="SLX1_C"/>
</dbReference>
<dbReference type="Gene3D" id="3.40.1440.10">
    <property type="entry name" value="GIY-YIG endonuclease"/>
    <property type="match status" value="1"/>
</dbReference>
<proteinExistence type="inferred from homology"/>
<dbReference type="EMBL" id="LYXU01000003">
    <property type="protein sequence ID" value="OBS21647.1"/>
    <property type="molecule type" value="Genomic_DNA"/>
</dbReference>
<evidence type="ECO:0000313" key="11">
    <source>
        <dbReference type="EMBL" id="OBS21647.1"/>
    </source>
</evidence>
<name>A0A1B8AMD8_FUSPO</name>
<evidence type="ECO:0000313" key="12">
    <source>
        <dbReference type="Proteomes" id="UP000091967"/>
    </source>
</evidence>
<comment type="caution">
    <text evidence="8">Lacks conserved residue(s) required for the propagation of feature annotation.</text>
</comment>
<keyword evidence="12" id="KW-1185">Reference proteome</keyword>
<comment type="function">
    <text evidence="8">Catalytic subunit of the SLX1-SLX4 structure-specific endonuclease that resolves DNA secondary structures generated during DNA repair and recombination. Has endonuclease activity towards branched DNA substrates, introducing single-strand cuts in duplex DNA close to junctions with ss-DNA.</text>
</comment>
<feature type="domain" description="GIY-YIG" evidence="10">
    <location>
        <begin position="10"/>
        <end position="92"/>
    </location>
</feature>
<keyword evidence="2 8" id="KW-0255">Endonuclease</keyword>
<dbReference type="OMA" id="HNRGCDF"/>
<dbReference type="InterPro" id="IPR027520">
    <property type="entry name" value="Slx1"/>
</dbReference>
<dbReference type="STRING" id="36050.A0A1B8AMD8"/>